<dbReference type="PROSITE" id="PS50935">
    <property type="entry name" value="SSB"/>
    <property type="match status" value="1"/>
</dbReference>
<dbReference type="OrthoDB" id="669963at2759"/>
<keyword evidence="1 2" id="KW-0238">DNA-binding</keyword>
<accession>A0A9R0K3X6</accession>
<protein>
    <submittedName>
        <fullName evidence="4">Protein OSB2, chloroplastic</fullName>
    </submittedName>
</protein>
<dbReference type="SUPFAM" id="SSF50249">
    <property type="entry name" value="Nucleic acid-binding proteins"/>
    <property type="match status" value="1"/>
</dbReference>
<reference evidence="3" key="1">
    <citation type="journal article" date="2021" name="Nat. Commun.">
        <title>Genomic analyses provide insights into spinach domestication and the genetic basis of agronomic traits.</title>
        <authorList>
            <person name="Cai X."/>
            <person name="Sun X."/>
            <person name="Xu C."/>
            <person name="Sun H."/>
            <person name="Wang X."/>
            <person name="Ge C."/>
            <person name="Zhang Z."/>
            <person name="Wang Q."/>
            <person name="Fei Z."/>
            <person name="Jiao C."/>
            <person name="Wang Q."/>
        </authorList>
    </citation>
    <scope>NUCLEOTIDE SEQUENCE [LARGE SCALE GENOMIC DNA]</scope>
    <source>
        <strain evidence="3">cv. Varoflay</strain>
    </source>
</reference>
<dbReference type="PANTHER" id="PTHR10302:SF23">
    <property type="entry name" value="PROTEIN OSB4, CHLOROPLASTIC"/>
    <property type="match status" value="1"/>
</dbReference>
<sequence>MNLLHKTLPRTFKSTTFFPSIPSIRHNTFSLSSPYSTKLPSNDLYNATEKKKLARPSEIRFQPKVANLVNLVGTVTMPVKFRTSVDGKSWASTLISHQRPPFFNQTSLWIRIIFEGDLAVTAATHLKEKDTVHVTGHLSSDFLPIYLTNDQSKSQLMVHDVYLVRQFHPEVMKHLYLHKRKDITYLPSKEKMKHLPRS</sequence>
<name>A0A9R0K3X6_SPIOL</name>
<dbReference type="GO" id="GO:0042645">
    <property type="term" value="C:mitochondrial nucleoid"/>
    <property type="evidence" value="ECO:0000318"/>
    <property type="project" value="GO_Central"/>
</dbReference>
<evidence type="ECO:0000313" key="3">
    <source>
        <dbReference type="Proteomes" id="UP000813463"/>
    </source>
</evidence>
<dbReference type="InterPro" id="IPR012340">
    <property type="entry name" value="NA-bd_OB-fold"/>
</dbReference>
<proteinExistence type="predicted"/>
<keyword evidence="3" id="KW-1185">Reference proteome</keyword>
<dbReference type="AlphaFoldDB" id="A0A9R0K3X6"/>
<dbReference type="GO" id="GO:0008047">
    <property type="term" value="F:enzyme activator activity"/>
    <property type="evidence" value="ECO:0000318"/>
    <property type="project" value="GO_Central"/>
</dbReference>
<dbReference type="Gene3D" id="2.40.50.140">
    <property type="entry name" value="Nucleic acid-binding proteins"/>
    <property type="match status" value="1"/>
</dbReference>
<dbReference type="GO" id="GO:0006260">
    <property type="term" value="P:DNA replication"/>
    <property type="evidence" value="ECO:0000318"/>
    <property type="project" value="GO_Central"/>
</dbReference>
<dbReference type="KEGG" id="soe:110796813"/>
<dbReference type="Proteomes" id="UP000813463">
    <property type="component" value="Chromosome 2"/>
</dbReference>
<gene>
    <name evidence="4" type="primary">LOC110796813</name>
</gene>
<organism evidence="3 4">
    <name type="scientific">Spinacia oleracea</name>
    <name type="common">Spinach</name>
    <dbReference type="NCBI Taxonomy" id="3562"/>
    <lineage>
        <taxon>Eukaryota</taxon>
        <taxon>Viridiplantae</taxon>
        <taxon>Streptophyta</taxon>
        <taxon>Embryophyta</taxon>
        <taxon>Tracheophyta</taxon>
        <taxon>Spermatophyta</taxon>
        <taxon>Magnoliopsida</taxon>
        <taxon>eudicotyledons</taxon>
        <taxon>Gunneridae</taxon>
        <taxon>Pentapetalae</taxon>
        <taxon>Caryophyllales</taxon>
        <taxon>Chenopodiaceae</taxon>
        <taxon>Chenopodioideae</taxon>
        <taxon>Anserineae</taxon>
        <taxon>Spinacia</taxon>
    </lineage>
</organism>
<dbReference type="InterPro" id="IPR011344">
    <property type="entry name" value="ssDNA-bd"/>
</dbReference>
<dbReference type="RefSeq" id="XP_021857591.1">
    <property type="nucleotide sequence ID" value="XM_022001899.2"/>
</dbReference>
<dbReference type="GO" id="GO:0006264">
    <property type="term" value="P:mitochondrial DNA replication"/>
    <property type="evidence" value="ECO:0007669"/>
    <property type="project" value="TreeGrafter"/>
</dbReference>
<evidence type="ECO:0000256" key="1">
    <source>
        <dbReference type="ARBA" id="ARBA00023125"/>
    </source>
</evidence>
<evidence type="ECO:0000256" key="2">
    <source>
        <dbReference type="PROSITE-ProRule" id="PRU00252"/>
    </source>
</evidence>
<evidence type="ECO:0000313" key="4">
    <source>
        <dbReference type="RefSeq" id="XP_021857591.1"/>
    </source>
</evidence>
<dbReference type="InterPro" id="IPR000424">
    <property type="entry name" value="Primosome_PriB/ssb"/>
</dbReference>
<reference evidence="4" key="2">
    <citation type="submission" date="2025-08" db="UniProtKB">
        <authorList>
            <consortium name="RefSeq"/>
        </authorList>
    </citation>
    <scope>IDENTIFICATION</scope>
    <source>
        <tissue evidence="4">Leaf</tissue>
    </source>
</reference>
<dbReference type="GO" id="GO:0003697">
    <property type="term" value="F:single-stranded DNA binding"/>
    <property type="evidence" value="ECO:0000318"/>
    <property type="project" value="GO_Central"/>
</dbReference>
<dbReference type="GO" id="GO:0090297">
    <property type="term" value="P:positive regulation of mitochondrial DNA replication"/>
    <property type="evidence" value="ECO:0000318"/>
    <property type="project" value="GO_Central"/>
</dbReference>
<dbReference type="GeneID" id="110796813"/>
<dbReference type="PANTHER" id="PTHR10302">
    <property type="entry name" value="SINGLE-STRANDED DNA-BINDING PROTEIN"/>
    <property type="match status" value="1"/>
</dbReference>